<evidence type="ECO:0000256" key="2">
    <source>
        <dbReference type="ARBA" id="ARBA00022723"/>
    </source>
</evidence>
<organism evidence="7">
    <name type="scientific">marine sediment metagenome</name>
    <dbReference type="NCBI Taxonomy" id="412755"/>
    <lineage>
        <taxon>unclassified sequences</taxon>
        <taxon>metagenomes</taxon>
        <taxon>ecological metagenomes</taxon>
    </lineage>
</organism>
<sequence>MMTKKKEGRQRVMEWPVHEQPRERLRKFGEAACSDAQLLAILLRTGDGSNDPVALARSLVHRFGGLRALTEASIDELMEVKGVGLAKAAQVRAAFALGLRVNHPEGQSRPILDAGDVFDIYGEEMASLPHEVLRVLVLNAKNRLVRHRDVAVGGLFGRTVRVGDAFYHAVRERAASVIFVHNHASGDPTPSREDRDLTMKLVEAGKMLDIPMLDHIIIGRNGYVSLKEEGLL</sequence>
<dbReference type="CDD" id="cd08071">
    <property type="entry name" value="MPN_DUF2466"/>
    <property type="match status" value="1"/>
</dbReference>
<protein>
    <recommendedName>
        <fullName evidence="6">MPN domain-containing protein</fullName>
    </recommendedName>
</protein>
<dbReference type="AlphaFoldDB" id="A0A0F9MFS5"/>
<dbReference type="Pfam" id="PF04002">
    <property type="entry name" value="RadC"/>
    <property type="match status" value="1"/>
</dbReference>
<dbReference type="NCBIfam" id="NF000642">
    <property type="entry name" value="PRK00024.1"/>
    <property type="match status" value="1"/>
</dbReference>
<dbReference type="InterPro" id="IPR037518">
    <property type="entry name" value="MPN"/>
</dbReference>
<reference evidence="7" key="1">
    <citation type="journal article" date="2015" name="Nature">
        <title>Complex archaea that bridge the gap between prokaryotes and eukaryotes.</title>
        <authorList>
            <person name="Spang A."/>
            <person name="Saw J.H."/>
            <person name="Jorgensen S.L."/>
            <person name="Zaremba-Niedzwiedzka K."/>
            <person name="Martijn J."/>
            <person name="Lind A.E."/>
            <person name="van Eijk R."/>
            <person name="Schleper C."/>
            <person name="Guy L."/>
            <person name="Ettema T.J."/>
        </authorList>
    </citation>
    <scope>NUCLEOTIDE SEQUENCE</scope>
</reference>
<name>A0A0F9MFS5_9ZZZZ</name>
<dbReference type="PANTHER" id="PTHR30471">
    <property type="entry name" value="DNA REPAIR PROTEIN RADC"/>
    <property type="match status" value="1"/>
</dbReference>
<dbReference type="SUPFAM" id="SSF47781">
    <property type="entry name" value="RuvA domain 2-like"/>
    <property type="match status" value="1"/>
</dbReference>
<dbReference type="GO" id="GO:0046872">
    <property type="term" value="F:metal ion binding"/>
    <property type="evidence" value="ECO:0007669"/>
    <property type="project" value="UniProtKB-KW"/>
</dbReference>
<dbReference type="PROSITE" id="PS50249">
    <property type="entry name" value="MPN"/>
    <property type="match status" value="1"/>
</dbReference>
<dbReference type="Pfam" id="PF20582">
    <property type="entry name" value="UPF0758_N"/>
    <property type="match status" value="1"/>
</dbReference>
<dbReference type="NCBIfam" id="TIGR00608">
    <property type="entry name" value="radc"/>
    <property type="match status" value="1"/>
</dbReference>
<keyword evidence="5" id="KW-0482">Metalloprotease</keyword>
<dbReference type="InterPro" id="IPR010994">
    <property type="entry name" value="RuvA_2-like"/>
</dbReference>
<keyword evidence="2" id="KW-0479">Metal-binding</keyword>
<gene>
    <name evidence="7" type="ORF">LCGC14_1465520</name>
</gene>
<evidence type="ECO:0000256" key="5">
    <source>
        <dbReference type="ARBA" id="ARBA00023049"/>
    </source>
</evidence>
<dbReference type="InterPro" id="IPR001405">
    <property type="entry name" value="UPF0758"/>
</dbReference>
<dbReference type="InterPro" id="IPR046778">
    <property type="entry name" value="UPF0758_N"/>
</dbReference>
<evidence type="ECO:0000313" key="7">
    <source>
        <dbReference type="EMBL" id="KKM67992.1"/>
    </source>
</evidence>
<keyword evidence="1" id="KW-0645">Protease</keyword>
<proteinExistence type="predicted"/>
<dbReference type="GO" id="GO:0008237">
    <property type="term" value="F:metallopeptidase activity"/>
    <property type="evidence" value="ECO:0007669"/>
    <property type="project" value="UniProtKB-KW"/>
</dbReference>
<accession>A0A0F9MFS5</accession>
<keyword evidence="4" id="KW-0862">Zinc</keyword>
<dbReference type="InterPro" id="IPR025657">
    <property type="entry name" value="RadC_JAB"/>
</dbReference>
<dbReference type="Gene3D" id="3.40.140.10">
    <property type="entry name" value="Cytidine Deaminase, domain 2"/>
    <property type="match status" value="1"/>
</dbReference>
<dbReference type="PANTHER" id="PTHR30471:SF3">
    <property type="entry name" value="UPF0758 PROTEIN YEES-RELATED"/>
    <property type="match status" value="1"/>
</dbReference>
<evidence type="ECO:0000256" key="3">
    <source>
        <dbReference type="ARBA" id="ARBA00022801"/>
    </source>
</evidence>
<dbReference type="Gene3D" id="1.10.150.20">
    <property type="entry name" value="5' to 3' exonuclease, C-terminal subdomain"/>
    <property type="match status" value="1"/>
</dbReference>
<dbReference type="EMBL" id="LAZR01010252">
    <property type="protein sequence ID" value="KKM67992.1"/>
    <property type="molecule type" value="Genomic_DNA"/>
</dbReference>
<dbReference type="GO" id="GO:0006508">
    <property type="term" value="P:proteolysis"/>
    <property type="evidence" value="ECO:0007669"/>
    <property type="project" value="UniProtKB-KW"/>
</dbReference>
<feature type="domain" description="MPN" evidence="6">
    <location>
        <begin position="110"/>
        <end position="232"/>
    </location>
</feature>
<comment type="caution">
    <text evidence="7">The sequence shown here is derived from an EMBL/GenBank/DDBJ whole genome shotgun (WGS) entry which is preliminary data.</text>
</comment>
<evidence type="ECO:0000259" key="6">
    <source>
        <dbReference type="PROSITE" id="PS50249"/>
    </source>
</evidence>
<evidence type="ECO:0000256" key="4">
    <source>
        <dbReference type="ARBA" id="ARBA00022833"/>
    </source>
</evidence>
<evidence type="ECO:0000256" key="1">
    <source>
        <dbReference type="ARBA" id="ARBA00022670"/>
    </source>
</evidence>
<keyword evidence="3" id="KW-0378">Hydrolase</keyword>